<keyword evidence="3" id="KW-1185">Reference proteome</keyword>
<evidence type="ECO:0000313" key="3">
    <source>
        <dbReference type="Proteomes" id="UP000824469"/>
    </source>
</evidence>
<dbReference type="InterPro" id="IPR042197">
    <property type="entry name" value="Apaf_helical"/>
</dbReference>
<accession>A0AA38FKM1</accession>
<protein>
    <submittedName>
        <fullName evidence="2">Uncharacterized protein</fullName>
    </submittedName>
</protein>
<dbReference type="EMBL" id="JAHRHJ020000008">
    <property type="protein sequence ID" value="KAH9305681.1"/>
    <property type="molecule type" value="Genomic_DNA"/>
</dbReference>
<name>A0AA38FKM1_TAXCH</name>
<evidence type="ECO:0000256" key="1">
    <source>
        <dbReference type="SAM" id="MobiDB-lite"/>
    </source>
</evidence>
<dbReference type="InterPro" id="IPR032675">
    <property type="entry name" value="LRR_dom_sf"/>
</dbReference>
<dbReference type="Gene3D" id="3.80.10.10">
    <property type="entry name" value="Ribonuclease Inhibitor"/>
    <property type="match status" value="1"/>
</dbReference>
<dbReference type="SUPFAM" id="SSF52058">
    <property type="entry name" value="L domain-like"/>
    <property type="match status" value="1"/>
</dbReference>
<dbReference type="Proteomes" id="UP000824469">
    <property type="component" value="Unassembled WGS sequence"/>
</dbReference>
<organism evidence="2 3">
    <name type="scientific">Taxus chinensis</name>
    <name type="common">Chinese yew</name>
    <name type="synonym">Taxus wallichiana var. chinensis</name>
    <dbReference type="NCBI Taxonomy" id="29808"/>
    <lineage>
        <taxon>Eukaryota</taxon>
        <taxon>Viridiplantae</taxon>
        <taxon>Streptophyta</taxon>
        <taxon>Embryophyta</taxon>
        <taxon>Tracheophyta</taxon>
        <taxon>Spermatophyta</taxon>
        <taxon>Pinopsida</taxon>
        <taxon>Pinidae</taxon>
        <taxon>Conifers II</taxon>
        <taxon>Cupressales</taxon>
        <taxon>Taxaceae</taxon>
        <taxon>Taxus</taxon>
    </lineage>
</organism>
<proteinExistence type="predicted"/>
<dbReference type="PANTHER" id="PTHR36766">
    <property type="entry name" value="PLANT BROAD-SPECTRUM MILDEW RESISTANCE PROTEIN RPW8"/>
    <property type="match status" value="1"/>
</dbReference>
<dbReference type="PANTHER" id="PTHR36766:SF64">
    <property type="entry name" value="OS12G0206100 PROTEIN"/>
    <property type="match status" value="1"/>
</dbReference>
<gene>
    <name evidence="2" type="ORF">KI387_010085</name>
</gene>
<dbReference type="Gene3D" id="1.10.8.430">
    <property type="entry name" value="Helical domain of apoptotic protease-activating factors"/>
    <property type="match status" value="1"/>
</dbReference>
<dbReference type="InterPro" id="IPR001611">
    <property type="entry name" value="Leu-rich_rpt"/>
</dbReference>
<sequence>MKHLSEEDGWELFSRGAGLVDAQMDGEIERFARGIAKDCKGHPLAIKTLARTMPAAAGERATRVGVRSEAAQGDRPAVLPHSRRASEGSVQAAEAELRCAGDRAAQDLFLVLGRLPRRPGNRCRRTDKFVSHSLREFPDSPNPQLTRISVMHNQIRSLPQNLECTMLLSLMVSCNRVASVPEGFLEKLCLLKVLDLSNTPIKLLPASIGQLKQLVYLQLSNTQIKVLPYQTFALSRPAVLGSFFLRSQEYSVRNKGSETPPMPEASLLLRFGVRFAGNITAFLFGRAGHVENVFCIFMGGERTTKDRQ</sequence>
<dbReference type="AlphaFoldDB" id="A0AA38FKM1"/>
<feature type="region of interest" description="Disordered" evidence="1">
    <location>
        <begin position="63"/>
        <end position="87"/>
    </location>
</feature>
<reference evidence="2 3" key="1">
    <citation type="journal article" date="2021" name="Nat. Plants">
        <title>The Taxus genome provides insights into paclitaxel biosynthesis.</title>
        <authorList>
            <person name="Xiong X."/>
            <person name="Gou J."/>
            <person name="Liao Q."/>
            <person name="Li Y."/>
            <person name="Zhou Q."/>
            <person name="Bi G."/>
            <person name="Li C."/>
            <person name="Du R."/>
            <person name="Wang X."/>
            <person name="Sun T."/>
            <person name="Guo L."/>
            <person name="Liang H."/>
            <person name="Lu P."/>
            <person name="Wu Y."/>
            <person name="Zhang Z."/>
            <person name="Ro D.K."/>
            <person name="Shang Y."/>
            <person name="Huang S."/>
            <person name="Yan J."/>
        </authorList>
    </citation>
    <scope>NUCLEOTIDE SEQUENCE [LARGE SCALE GENOMIC DNA]</scope>
    <source>
        <strain evidence="2">Ta-2019</strain>
    </source>
</reference>
<dbReference type="Pfam" id="PF13855">
    <property type="entry name" value="LRR_8"/>
    <property type="match status" value="1"/>
</dbReference>
<evidence type="ECO:0000313" key="2">
    <source>
        <dbReference type="EMBL" id="KAH9305681.1"/>
    </source>
</evidence>
<comment type="caution">
    <text evidence="2">The sequence shown here is derived from an EMBL/GenBank/DDBJ whole genome shotgun (WGS) entry which is preliminary data.</text>
</comment>
<dbReference type="GO" id="GO:0043531">
    <property type="term" value="F:ADP binding"/>
    <property type="evidence" value="ECO:0007669"/>
    <property type="project" value="InterPro"/>
</dbReference>